<dbReference type="Proteomes" id="UP000318102">
    <property type="component" value="Unassembled WGS sequence"/>
</dbReference>
<keyword evidence="1" id="KW-0175">Coiled coil</keyword>
<evidence type="ECO:0000256" key="1">
    <source>
        <dbReference type="SAM" id="Coils"/>
    </source>
</evidence>
<comment type="caution">
    <text evidence="2">The sequence shown here is derived from an EMBL/GenBank/DDBJ whole genome shotgun (WGS) entry which is preliminary data.</text>
</comment>
<sequence length="396" mass="46600">MTKQYILNLDSSKIELQFSKEEYKSLSTDEKKAITRAFMFSGARSAWVSRSTKNHFSAIRVAQNLGFTDGGKIGERLSYAQEIDRQVEKAEARIERLEKYADNAETRAKNLQSDINSMHGDIAFFTQPIIAGHAGSQRFARRREKMFDRYHKGFEEYRKSEYFRDRALTAEQTASMSKFTDRSYLSNRIEECNKNIRTYQRLIEKTQDDSRLETLIEKMEYEVDKLAFIHNKLEELGGVQYNKDNLKPGYLVKIRGSWDKVVKANVKTVEVKPDVVPYTLKYTYAEIQDMKIPEEWIEQKKETVNPFEIDDIVVRIEIGGKKMIKAFQVIKKTEKSVTIKEICIENDVPQKNNFKSWFQERRGVRQDREGRFVVNYEDCYLYKYENGSVPVINWWN</sequence>
<keyword evidence="3" id="KW-1185">Reference proteome</keyword>
<dbReference type="RefSeq" id="WP_144995021.1">
    <property type="nucleotide sequence ID" value="NZ_VNJK01000007.1"/>
</dbReference>
<organism evidence="2 3">
    <name type="scientific">Paenibacillus agilis</name>
    <dbReference type="NCBI Taxonomy" id="3020863"/>
    <lineage>
        <taxon>Bacteria</taxon>
        <taxon>Bacillati</taxon>
        <taxon>Bacillota</taxon>
        <taxon>Bacilli</taxon>
        <taxon>Bacillales</taxon>
        <taxon>Paenibacillaceae</taxon>
        <taxon>Paenibacillus</taxon>
    </lineage>
</organism>
<accession>A0A559ID44</accession>
<dbReference type="InterPro" id="IPR021944">
    <property type="entry name" value="DUF3560"/>
</dbReference>
<dbReference type="AlphaFoldDB" id="A0A559ID44"/>
<evidence type="ECO:0000313" key="2">
    <source>
        <dbReference type="EMBL" id="TVX85546.1"/>
    </source>
</evidence>
<dbReference type="Pfam" id="PF12083">
    <property type="entry name" value="DUF3560"/>
    <property type="match status" value="1"/>
</dbReference>
<name>A0A559ID44_9BACL</name>
<protein>
    <submittedName>
        <fullName evidence="2">DUF3560 domain-containing protein</fullName>
    </submittedName>
</protein>
<dbReference type="OrthoDB" id="2537962at2"/>
<dbReference type="EMBL" id="VNJK01000007">
    <property type="protein sequence ID" value="TVX85546.1"/>
    <property type="molecule type" value="Genomic_DNA"/>
</dbReference>
<gene>
    <name evidence="2" type="ORF">FPZ44_24630</name>
</gene>
<evidence type="ECO:0000313" key="3">
    <source>
        <dbReference type="Proteomes" id="UP000318102"/>
    </source>
</evidence>
<reference evidence="2 3" key="1">
    <citation type="submission" date="2019-07" db="EMBL/GenBank/DDBJ databases">
        <authorList>
            <person name="Kim J."/>
        </authorList>
    </citation>
    <scope>NUCLEOTIDE SEQUENCE [LARGE SCALE GENOMIC DNA]</scope>
    <source>
        <strain evidence="2 3">N4</strain>
    </source>
</reference>
<proteinExistence type="predicted"/>
<feature type="coiled-coil region" evidence="1">
    <location>
        <begin position="80"/>
        <end position="121"/>
    </location>
</feature>